<dbReference type="EMBL" id="CM008970">
    <property type="protein sequence ID" value="PNW78232.1"/>
    <property type="molecule type" value="Genomic_DNA"/>
</dbReference>
<name>A0A2K3DCH7_CHLRE</name>
<dbReference type="RefSeq" id="XP_042920707.1">
    <property type="nucleotide sequence ID" value="XM_043065411.1"/>
</dbReference>
<dbReference type="InterPro" id="IPR029063">
    <property type="entry name" value="SAM-dependent_MTases_sf"/>
</dbReference>
<dbReference type="Proteomes" id="UP000006906">
    <property type="component" value="Chromosome 9"/>
</dbReference>
<reference evidence="1 2" key="1">
    <citation type="journal article" date="2007" name="Science">
        <title>The Chlamydomonas genome reveals the evolution of key animal and plant functions.</title>
        <authorList>
            <person name="Merchant S.S."/>
            <person name="Prochnik S.E."/>
            <person name="Vallon O."/>
            <person name="Harris E.H."/>
            <person name="Karpowicz S.J."/>
            <person name="Witman G.B."/>
            <person name="Terry A."/>
            <person name="Salamov A."/>
            <person name="Fritz-Laylin L.K."/>
            <person name="Marechal-Drouard L."/>
            <person name="Marshall W.F."/>
            <person name="Qu L.H."/>
            <person name="Nelson D.R."/>
            <person name="Sanderfoot A.A."/>
            <person name="Spalding M.H."/>
            <person name="Kapitonov V.V."/>
            <person name="Ren Q."/>
            <person name="Ferris P."/>
            <person name="Lindquist E."/>
            <person name="Shapiro H."/>
            <person name="Lucas S.M."/>
            <person name="Grimwood J."/>
            <person name="Schmutz J."/>
            <person name="Cardol P."/>
            <person name="Cerutti H."/>
            <person name="Chanfreau G."/>
            <person name="Chen C.L."/>
            <person name="Cognat V."/>
            <person name="Croft M.T."/>
            <person name="Dent R."/>
            <person name="Dutcher S."/>
            <person name="Fernandez E."/>
            <person name="Fukuzawa H."/>
            <person name="Gonzalez-Ballester D."/>
            <person name="Gonzalez-Halphen D."/>
            <person name="Hallmann A."/>
            <person name="Hanikenne M."/>
            <person name="Hippler M."/>
            <person name="Inwood W."/>
            <person name="Jabbari K."/>
            <person name="Kalanon M."/>
            <person name="Kuras R."/>
            <person name="Lefebvre P.A."/>
            <person name="Lemaire S.D."/>
            <person name="Lobanov A.V."/>
            <person name="Lohr M."/>
            <person name="Manuell A."/>
            <person name="Meier I."/>
            <person name="Mets L."/>
            <person name="Mittag M."/>
            <person name="Mittelmeier T."/>
            <person name="Moroney J.V."/>
            <person name="Moseley J."/>
            <person name="Napoli C."/>
            <person name="Nedelcu A.M."/>
            <person name="Niyogi K."/>
            <person name="Novoselov S.V."/>
            <person name="Paulsen I.T."/>
            <person name="Pazour G."/>
            <person name="Purton S."/>
            <person name="Ral J.P."/>
            <person name="Riano-Pachon D.M."/>
            <person name="Riekhof W."/>
            <person name="Rymarquis L."/>
            <person name="Schroda M."/>
            <person name="Stern D."/>
            <person name="Umen J."/>
            <person name="Willows R."/>
            <person name="Wilson N."/>
            <person name="Zimmer S.L."/>
            <person name="Allmer J."/>
            <person name="Balk J."/>
            <person name="Bisova K."/>
            <person name="Chen C.J."/>
            <person name="Elias M."/>
            <person name="Gendler K."/>
            <person name="Hauser C."/>
            <person name="Lamb M.R."/>
            <person name="Ledford H."/>
            <person name="Long J.C."/>
            <person name="Minagawa J."/>
            <person name="Page M.D."/>
            <person name="Pan J."/>
            <person name="Pootakham W."/>
            <person name="Roje S."/>
            <person name="Rose A."/>
            <person name="Stahlberg E."/>
            <person name="Terauchi A.M."/>
            <person name="Yang P."/>
            <person name="Ball S."/>
            <person name="Bowler C."/>
            <person name="Dieckmann C.L."/>
            <person name="Gladyshev V.N."/>
            <person name="Green P."/>
            <person name="Jorgensen R."/>
            <person name="Mayfield S."/>
            <person name="Mueller-Roeber B."/>
            <person name="Rajamani S."/>
            <person name="Sayre R.T."/>
            <person name="Brokstein P."/>
            <person name="Dubchak I."/>
            <person name="Goodstein D."/>
            <person name="Hornick L."/>
            <person name="Huang Y.W."/>
            <person name="Jhaveri J."/>
            <person name="Luo Y."/>
            <person name="Martinez D."/>
            <person name="Ngau W.C."/>
            <person name="Otillar B."/>
            <person name="Poliakov A."/>
            <person name="Porter A."/>
            <person name="Szajkowski L."/>
            <person name="Werner G."/>
            <person name="Zhou K."/>
            <person name="Grigoriev I.V."/>
            <person name="Rokhsar D.S."/>
            <person name="Grossman A.R."/>
        </authorList>
    </citation>
    <scope>NUCLEOTIDE SEQUENCE [LARGE SCALE GENOMIC DNA]</scope>
    <source>
        <strain evidence="2">CC-503</strain>
    </source>
</reference>
<dbReference type="Gene3D" id="3.40.50.150">
    <property type="entry name" value="Vaccinia Virus protein VP39"/>
    <property type="match status" value="1"/>
</dbReference>
<dbReference type="Pfam" id="PF13578">
    <property type="entry name" value="Methyltransf_24"/>
    <property type="match status" value="1"/>
</dbReference>
<sequence length="223" mass="24862">MINSFTKIKHPTYTRGMWGIANKEEGGFFYGVSKTRFMFNHLRRLAAARPINTICELGFNAGHSAALLLDAVPGAKLLEFDLGDHLWALDNAQFFQEAYGSRFVFIKGDSAVTIPSVVANSSSKCDVIFVDGAKGEKMRRQDVLNFMQLAHKETYVFGDEANTVECMSGQVGREHPKCLEGPNGDTAFAWNALVREGTLQLIDCSRPVRDADLVCLWQYKSIR</sequence>
<dbReference type="OrthoDB" id="406178at2759"/>
<gene>
    <name evidence="1" type="ORF">CHLRE_09g386754v5</name>
</gene>
<dbReference type="GeneID" id="66054570"/>
<dbReference type="AlphaFoldDB" id="A0A2K3DCH7"/>
<keyword evidence="2" id="KW-1185">Reference proteome</keyword>
<proteinExistence type="predicted"/>
<dbReference type="Gramene" id="PNW78232">
    <property type="protein sequence ID" value="PNW78232"/>
    <property type="gene ID" value="CHLRE_09g386754v5"/>
</dbReference>
<accession>A0A2K3DCH7</accession>
<evidence type="ECO:0000313" key="2">
    <source>
        <dbReference type="Proteomes" id="UP000006906"/>
    </source>
</evidence>
<dbReference type="SUPFAM" id="SSF53335">
    <property type="entry name" value="S-adenosyl-L-methionine-dependent methyltransferases"/>
    <property type="match status" value="1"/>
</dbReference>
<protein>
    <submittedName>
        <fullName evidence="1">Uncharacterized protein</fullName>
    </submittedName>
</protein>
<evidence type="ECO:0000313" key="1">
    <source>
        <dbReference type="EMBL" id="PNW78232.1"/>
    </source>
</evidence>
<dbReference type="InParanoid" id="A0A2K3DCH7"/>
<organism evidence="1 2">
    <name type="scientific">Chlamydomonas reinhardtii</name>
    <name type="common">Chlamydomonas smithii</name>
    <dbReference type="NCBI Taxonomy" id="3055"/>
    <lineage>
        <taxon>Eukaryota</taxon>
        <taxon>Viridiplantae</taxon>
        <taxon>Chlorophyta</taxon>
        <taxon>core chlorophytes</taxon>
        <taxon>Chlorophyceae</taxon>
        <taxon>CS clade</taxon>
        <taxon>Chlamydomonadales</taxon>
        <taxon>Chlamydomonadaceae</taxon>
        <taxon>Chlamydomonas</taxon>
    </lineage>
</organism>
<dbReference type="KEGG" id="cre:CHLRE_09g386754v5"/>